<keyword evidence="2" id="KW-1185">Reference proteome</keyword>
<gene>
    <name evidence="1" type="ORF">Pmani_014794</name>
</gene>
<organism evidence="1 2">
    <name type="scientific">Petrolisthes manimaculis</name>
    <dbReference type="NCBI Taxonomy" id="1843537"/>
    <lineage>
        <taxon>Eukaryota</taxon>
        <taxon>Metazoa</taxon>
        <taxon>Ecdysozoa</taxon>
        <taxon>Arthropoda</taxon>
        <taxon>Crustacea</taxon>
        <taxon>Multicrustacea</taxon>
        <taxon>Malacostraca</taxon>
        <taxon>Eumalacostraca</taxon>
        <taxon>Eucarida</taxon>
        <taxon>Decapoda</taxon>
        <taxon>Pleocyemata</taxon>
        <taxon>Anomura</taxon>
        <taxon>Galatheoidea</taxon>
        <taxon>Porcellanidae</taxon>
        <taxon>Petrolisthes</taxon>
    </lineage>
</organism>
<evidence type="ECO:0000313" key="1">
    <source>
        <dbReference type="EMBL" id="KAK4313897.1"/>
    </source>
</evidence>
<reference evidence="1" key="1">
    <citation type="submission" date="2023-11" db="EMBL/GenBank/DDBJ databases">
        <title>Genome assemblies of two species of porcelain crab, Petrolisthes cinctipes and Petrolisthes manimaculis (Anomura: Porcellanidae).</title>
        <authorList>
            <person name="Angst P."/>
        </authorList>
    </citation>
    <scope>NUCLEOTIDE SEQUENCE</scope>
    <source>
        <strain evidence="1">PB745_02</strain>
        <tissue evidence="1">Gill</tissue>
    </source>
</reference>
<name>A0AAE1PVS6_9EUCA</name>
<dbReference type="Proteomes" id="UP001292094">
    <property type="component" value="Unassembled WGS sequence"/>
</dbReference>
<evidence type="ECO:0000313" key="2">
    <source>
        <dbReference type="Proteomes" id="UP001292094"/>
    </source>
</evidence>
<accession>A0AAE1PVS6</accession>
<protein>
    <submittedName>
        <fullName evidence="1">Uncharacterized protein</fullName>
    </submittedName>
</protein>
<proteinExistence type="predicted"/>
<dbReference type="EMBL" id="JAWZYT010001259">
    <property type="protein sequence ID" value="KAK4313897.1"/>
    <property type="molecule type" value="Genomic_DNA"/>
</dbReference>
<sequence length="84" mass="9658">MQRIYLCKTTFNQKNLFPNQHKSFMPHKSYPSSLVNSLCKRHLAVTAEYQFSGPALRLFAASSEFSPQQWTVPGQVHRLTGPYL</sequence>
<dbReference type="AlphaFoldDB" id="A0AAE1PVS6"/>
<comment type="caution">
    <text evidence="1">The sequence shown here is derived from an EMBL/GenBank/DDBJ whole genome shotgun (WGS) entry which is preliminary data.</text>
</comment>